<name>X1DA74_9ZZZZ</name>
<reference evidence="1" key="1">
    <citation type="journal article" date="2014" name="Front. Microbiol.">
        <title>High frequency of phylogenetically diverse reductive dehalogenase-homologous genes in deep subseafloor sedimentary metagenomes.</title>
        <authorList>
            <person name="Kawai M."/>
            <person name="Futagami T."/>
            <person name="Toyoda A."/>
            <person name="Takaki Y."/>
            <person name="Nishi S."/>
            <person name="Hori S."/>
            <person name="Arai W."/>
            <person name="Tsubouchi T."/>
            <person name="Morono Y."/>
            <person name="Uchiyama I."/>
            <person name="Ito T."/>
            <person name="Fujiyama A."/>
            <person name="Inagaki F."/>
            <person name="Takami H."/>
        </authorList>
    </citation>
    <scope>NUCLEOTIDE SEQUENCE</scope>
    <source>
        <strain evidence="1">Expedition CK06-06</strain>
    </source>
</reference>
<proteinExistence type="predicted"/>
<comment type="caution">
    <text evidence="1">The sequence shown here is derived from an EMBL/GenBank/DDBJ whole genome shotgun (WGS) entry which is preliminary data.</text>
</comment>
<evidence type="ECO:0000313" key="1">
    <source>
        <dbReference type="EMBL" id="GAH17147.1"/>
    </source>
</evidence>
<protein>
    <recommendedName>
        <fullName evidence="2">Type I restriction modification DNA specificity domain-containing protein</fullName>
    </recommendedName>
</protein>
<dbReference type="EMBL" id="BART01031751">
    <property type="protein sequence ID" value="GAH17147.1"/>
    <property type="molecule type" value="Genomic_DNA"/>
</dbReference>
<feature type="non-terminal residue" evidence="1">
    <location>
        <position position="1"/>
    </location>
</feature>
<accession>X1DA74</accession>
<sequence>IVVYNASGSRLKSAVIDNEEKAIVICSENYYYSTASQNEAFYLSAIFNSPIFSKNIKMIKSSRHIHKRPFSFPIPLYDNENELHRKLAKKSQKYHSVVQDLVHNNPKITSQKVKMFISQKLIKLDNLTKEVVFKI</sequence>
<organism evidence="1">
    <name type="scientific">marine sediment metagenome</name>
    <dbReference type="NCBI Taxonomy" id="412755"/>
    <lineage>
        <taxon>unclassified sequences</taxon>
        <taxon>metagenomes</taxon>
        <taxon>ecological metagenomes</taxon>
    </lineage>
</organism>
<gene>
    <name evidence="1" type="ORF">S01H4_55077</name>
</gene>
<dbReference type="AlphaFoldDB" id="X1DA74"/>
<evidence type="ECO:0008006" key="2">
    <source>
        <dbReference type="Google" id="ProtNLM"/>
    </source>
</evidence>